<dbReference type="InterPro" id="IPR004589">
    <property type="entry name" value="DNA_helicase_ATP-dep_RecQ"/>
</dbReference>
<dbReference type="GO" id="GO:0043590">
    <property type="term" value="C:bacterial nucleoid"/>
    <property type="evidence" value="ECO:0007669"/>
    <property type="project" value="TreeGrafter"/>
</dbReference>
<dbReference type="GO" id="GO:0005524">
    <property type="term" value="F:ATP binding"/>
    <property type="evidence" value="ECO:0007669"/>
    <property type="project" value="UniProtKB-KW"/>
</dbReference>
<dbReference type="Gene3D" id="3.40.50.300">
    <property type="entry name" value="P-loop containing nucleotide triphosphate hydrolases"/>
    <property type="match status" value="2"/>
</dbReference>
<dbReference type="GO" id="GO:0009378">
    <property type="term" value="F:four-way junction helicase activity"/>
    <property type="evidence" value="ECO:0007669"/>
    <property type="project" value="TreeGrafter"/>
</dbReference>
<organism evidence="15 16">
    <name type="scientific">Photobacterium rosenbergii</name>
    <dbReference type="NCBI Taxonomy" id="294936"/>
    <lineage>
        <taxon>Bacteria</taxon>
        <taxon>Pseudomonadati</taxon>
        <taxon>Pseudomonadota</taxon>
        <taxon>Gammaproteobacteria</taxon>
        <taxon>Vibrionales</taxon>
        <taxon>Vibrionaceae</taxon>
        <taxon>Photobacterium</taxon>
    </lineage>
</organism>
<evidence type="ECO:0000256" key="7">
    <source>
        <dbReference type="ARBA" id="ARBA00023125"/>
    </source>
</evidence>
<dbReference type="GO" id="GO:0006281">
    <property type="term" value="P:DNA repair"/>
    <property type="evidence" value="ECO:0007669"/>
    <property type="project" value="TreeGrafter"/>
</dbReference>
<dbReference type="SMART" id="SM00487">
    <property type="entry name" value="DEXDc"/>
    <property type="match status" value="1"/>
</dbReference>
<accession>A0A2T3NJ39</accession>
<dbReference type="InterPro" id="IPR011545">
    <property type="entry name" value="DEAD/DEAH_box_helicase_dom"/>
</dbReference>
<dbReference type="Proteomes" id="UP000241346">
    <property type="component" value="Unassembled WGS sequence"/>
</dbReference>
<evidence type="ECO:0000313" key="16">
    <source>
        <dbReference type="Proteomes" id="UP000241346"/>
    </source>
</evidence>
<dbReference type="SUPFAM" id="SSF52540">
    <property type="entry name" value="P-loop containing nucleoside triphosphate hydrolases"/>
    <property type="match status" value="1"/>
</dbReference>
<proteinExistence type="inferred from homology"/>
<dbReference type="Pfam" id="PF00271">
    <property type="entry name" value="Helicase_C"/>
    <property type="match status" value="1"/>
</dbReference>
<comment type="caution">
    <text evidence="15">The sequence shown here is derived from an EMBL/GenBank/DDBJ whole genome shotgun (WGS) entry which is preliminary data.</text>
</comment>
<dbReference type="GO" id="GO:0003677">
    <property type="term" value="F:DNA binding"/>
    <property type="evidence" value="ECO:0007669"/>
    <property type="project" value="UniProtKB-KW"/>
</dbReference>
<evidence type="ECO:0000256" key="2">
    <source>
        <dbReference type="ARBA" id="ARBA00022723"/>
    </source>
</evidence>
<evidence type="ECO:0000256" key="12">
    <source>
        <dbReference type="ARBA" id="ARBA00044550"/>
    </source>
</evidence>
<dbReference type="InterPro" id="IPR001650">
    <property type="entry name" value="Helicase_C-like"/>
</dbReference>
<dbReference type="PANTHER" id="PTHR13710:SF105">
    <property type="entry name" value="ATP-DEPENDENT DNA HELICASE Q1"/>
    <property type="match status" value="1"/>
</dbReference>
<sequence>MYLDNLKQYFGFDNLRPGQDEVISKVVEGHSAAAIFPTGSGKSLCYQLPALQLPHLTLVISPLLALMKDQISFLHSKGIPAASIDSSQTWEETQQVMQGVRSGKIKILMISVERLNNERFRQFISQVPISLLVVDEAHCISEWGHNFRPDYLKLPQYRHLLNIPQVLLLTATATPAVIEDMGQKFGIGEDNIVITGFYRPNLDLTIAPTPDAEKQSTLFHTLNNDPSLPTIVYVTLQKTAEDLANYLQQQGVMAQAYHAGMDSERRQQIQNDFMAGKHQCIIATIAFGMGIDKSDIRRVIHFDLPKSIENYSQEIGRAGRDEQHSDCILLGSKSGLNVLENFVYGDTPDQSAIETVLRLIQQNAPQWEVVQLRLSKESNIRMLPLKTLLVYLEMAHIIEPQYTYFADYRFKLLVDQQFIINQFQGERQQFVSNIFACSPKARTWHTVDFDALWQTTQAERKRVVAAIDYFSEKGWVALESKQMTDVYRVINPNFDIQQEAARLYQLFKAKEQSEITRLDNMLAFFESEQCLSHELASYFADHQAPQQCGHCSVCRGSVATLPAENQLADVSENMLKAWCDPFLAACPSSPSAAAVTRFLCGMTSPLHTAIKARQFSGFGKMEQYPFQQTLTQIHQLYPNLT</sequence>
<dbReference type="EMBL" id="PYMB01000001">
    <property type="protein sequence ID" value="PSW15526.1"/>
    <property type="molecule type" value="Genomic_DNA"/>
</dbReference>
<dbReference type="AlphaFoldDB" id="A0A2T3NJ39"/>
<dbReference type="GO" id="GO:0030894">
    <property type="term" value="C:replisome"/>
    <property type="evidence" value="ECO:0007669"/>
    <property type="project" value="TreeGrafter"/>
</dbReference>
<dbReference type="InterPro" id="IPR027417">
    <property type="entry name" value="P-loop_NTPase"/>
</dbReference>
<dbReference type="InterPro" id="IPR014001">
    <property type="entry name" value="Helicase_ATP-bd"/>
</dbReference>
<feature type="domain" description="Helicase ATP-binding" evidence="13">
    <location>
        <begin position="23"/>
        <end position="191"/>
    </location>
</feature>
<dbReference type="InterPro" id="IPR036388">
    <property type="entry name" value="WH-like_DNA-bd_sf"/>
</dbReference>
<evidence type="ECO:0000256" key="5">
    <source>
        <dbReference type="ARBA" id="ARBA00022806"/>
    </source>
</evidence>
<protein>
    <recommendedName>
        <fullName evidence="11">ATP-dependent DNA helicase RecQ</fullName>
        <ecNumber evidence="10">5.6.2.4</ecNumber>
    </recommendedName>
    <alternativeName>
        <fullName evidence="12">DNA 3'-5' helicase RecQ</fullName>
    </alternativeName>
</protein>
<comment type="catalytic activity">
    <reaction evidence="9">
        <text>Couples ATP hydrolysis with the unwinding of duplex DNA by translocating in the 3'-5' direction.</text>
        <dbReference type="EC" id="5.6.2.4"/>
    </reaction>
</comment>
<feature type="domain" description="Helicase C-terminal" evidence="14">
    <location>
        <begin position="214"/>
        <end position="378"/>
    </location>
</feature>
<evidence type="ECO:0000256" key="11">
    <source>
        <dbReference type="ARBA" id="ARBA00044535"/>
    </source>
</evidence>
<dbReference type="GO" id="GO:0046872">
    <property type="term" value="F:metal ion binding"/>
    <property type="evidence" value="ECO:0007669"/>
    <property type="project" value="UniProtKB-KW"/>
</dbReference>
<dbReference type="InterPro" id="IPR032284">
    <property type="entry name" value="RecQ_Zn-bd"/>
</dbReference>
<dbReference type="PANTHER" id="PTHR13710">
    <property type="entry name" value="DNA HELICASE RECQ FAMILY MEMBER"/>
    <property type="match status" value="1"/>
</dbReference>
<comment type="similarity">
    <text evidence="1">Belongs to the helicase family. RecQ subfamily.</text>
</comment>
<dbReference type="Pfam" id="PF00270">
    <property type="entry name" value="DEAD"/>
    <property type="match status" value="1"/>
</dbReference>
<dbReference type="SMART" id="SM00490">
    <property type="entry name" value="HELICc"/>
    <property type="match status" value="1"/>
</dbReference>
<dbReference type="PROSITE" id="PS51194">
    <property type="entry name" value="HELICASE_CTER"/>
    <property type="match status" value="1"/>
</dbReference>
<evidence type="ECO:0000313" key="15">
    <source>
        <dbReference type="EMBL" id="PSW15526.1"/>
    </source>
</evidence>
<keyword evidence="2" id="KW-0479">Metal-binding</keyword>
<name>A0A2T3NJ39_9GAMM</name>
<dbReference type="CDD" id="cd18018">
    <property type="entry name" value="DEXHc_RecQ4-like"/>
    <property type="match status" value="1"/>
</dbReference>
<evidence type="ECO:0000259" key="14">
    <source>
        <dbReference type="PROSITE" id="PS51194"/>
    </source>
</evidence>
<evidence type="ECO:0000256" key="10">
    <source>
        <dbReference type="ARBA" id="ARBA00034808"/>
    </source>
</evidence>
<dbReference type="InterPro" id="IPR002464">
    <property type="entry name" value="DNA/RNA_helicase_DEAH_CS"/>
</dbReference>
<evidence type="ECO:0000259" key="13">
    <source>
        <dbReference type="PROSITE" id="PS51192"/>
    </source>
</evidence>
<keyword evidence="5" id="KW-0347">Helicase</keyword>
<evidence type="ECO:0000256" key="4">
    <source>
        <dbReference type="ARBA" id="ARBA00022801"/>
    </source>
</evidence>
<keyword evidence="6" id="KW-0067">ATP-binding</keyword>
<dbReference type="EC" id="5.6.2.4" evidence="10"/>
<evidence type="ECO:0000256" key="9">
    <source>
        <dbReference type="ARBA" id="ARBA00034617"/>
    </source>
</evidence>
<dbReference type="NCBIfam" id="TIGR00614">
    <property type="entry name" value="recQ_fam"/>
    <property type="match status" value="1"/>
</dbReference>
<dbReference type="GO" id="GO:0043138">
    <property type="term" value="F:3'-5' DNA helicase activity"/>
    <property type="evidence" value="ECO:0007669"/>
    <property type="project" value="UniProtKB-EC"/>
</dbReference>
<evidence type="ECO:0000256" key="6">
    <source>
        <dbReference type="ARBA" id="ARBA00022840"/>
    </source>
</evidence>
<dbReference type="Pfam" id="PF16124">
    <property type="entry name" value="RecQ_Zn_bind"/>
    <property type="match status" value="1"/>
</dbReference>
<dbReference type="OrthoDB" id="9760034at2"/>
<dbReference type="GO" id="GO:0006310">
    <property type="term" value="P:DNA recombination"/>
    <property type="evidence" value="ECO:0007669"/>
    <property type="project" value="InterPro"/>
</dbReference>
<evidence type="ECO:0000256" key="1">
    <source>
        <dbReference type="ARBA" id="ARBA00005446"/>
    </source>
</evidence>
<dbReference type="PROSITE" id="PS51192">
    <property type="entry name" value="HELICASE_ATP_BIND_1"/>
    <property type="match status" value="1"/>
</dbReference>
<gene>
    <name evidence="15" type="ORF">C9J01_00450</name>
</gene>
<dbReference type="PROSITE" id="PS00690">
    <property type="entry name" value="DEAH_ATP_HELICASE"/>
    <property type="match status" value="1"/>
</dbReference>
<reference evidence="15 16" key="1">
    <citation type="submission" date="2018-03" db="EMBL/GenBank/DDBJ databases">
        <title>Whole genome sequencing of Histamine producing bacteria.</title>
        <authorList>
            <person name="Butler K."/>
        </authorList>
    </citation>
    <scope>NUCLEOTIDE SEQUENCE [LARGE SCALE GENOMIC DNA]</scope>
    <source>
        <strain evidence="15 16">DSM 19138</strain>
    </source>
</reference>
<evidence type="ECO:0000256" key="3">
    <source>
        <dbReference type="ARBA" id="ARBA00022741"/>
    </source>
</evidence>
<dbReference type="GO" id="GO:0016787">
    <property type="term" value="F:hydrolase activity"/>
    <property type="evidence" value="ECO:0007669"/>
    <property type="project" value="UniProtKB-KW"/>
</dbReference>
<keyword evidence="7" id="KW-0238">DNA-binding</keyword>
<dbReference type="Gene3D" id="1.10.10.10">
    <property type="entry name" value="Winged helix-like DNA-binding domain superfamily/Winged helix DNA-binding domain"/>
    <property type="match status" value="1"/>
</dbReference>
<dbReference type="RefSeq" id="WP_107296145.1">
    <property type="nucleotide sequence ID" value="NZ_PYMB01000001.1"/>
</dbReference>
<keyword evidence="8" id="KW-0413">Isomerase</keyword>
<keyword evidence="3" id="KW-0547">Nucleotide-binding</keyword>
<evidence type="ECO:0000256" key="8">
    <source>
        <dbReference type="ARBA" id="ARBA00023235"/>
    </source>
</evidence>
<dbReference type="GO" id="GO:0005737">
    <property type="term" value="C:cytoplasm"/>
    <property type="evidence" value="ECO:0007669"/>
    <property type="project" value="TreeGrafter"/>
</dbReference>
<keyword evidence="4" id="KW-0378">Hydrolase</keyword>